<name>A0A6B8M767_9HYPH</name>
<dbReference type="GO" id="GO:0016020">
    <property type="term" value="C:membrane"/>
    <property type="evidence" value="ECO:0007669"/>
    <property type="project" value="UniProtKB-SubCell"/>
</dbReference>
<feature type="transmembrane region" description="Helical" evidence="7">
    <location>
        <begin position="120"/>
        <end position="137"/>
    </location>
</feature>
<dbReference type="InterPro" id="IPR058533">
    <property type="entry name" value="Cation_efflux_TM"/>
</dbReference>
<dbReference type="InterPro" id="IPR036837">
    <property type="entry name" value="Cation_efflux_CTD_sf"/>
</dbReference>
<proteinExistence type="inferred from homology"/>
<keyword evidence="5 7" id="KW-1133">Transmembrane helix</keyword>
<dbReference type="Pfam" id="PF16916">
    <property type="entry name" value="ZT_dimer"/>
    <property type="match status" value="3"/>
</dbReference>
<keyword evidence="6 7" id="KW-0472">Membrane</keyword>
<evidence type="ECO:0000256" key="2">
    <source>
        <dbReference type="ARBA" id="ARBA00008114"/>
    </source>
</evidence>
<feature type="domain" description="Cation efflux protein cytoplasmic" evidence="9">
    <location>
        <begin position="399"/>
        <end position="463"/>
    </location>
</feature>
<feature type="domain" description="Cation efflux protein transmembrane" evidence="8">
    <location>
        <begin position="20"/>
        <end position="213"/>
    </location>
</feature>
<feature type="transmembrane region" description="Helical" evidence="7">
    <location>
        <begin position="87"/>
        <end position="108"/>
    </location>
</feature>
<comment type="subcellular location">
    <subcellularLocation>
        <location evidence="1">Membrane</location>
        <topology evidence="1">Multi-pass membrane protein</topology>
    </subcellularLocation>
</comment>
<dbReference type="GO" id="GO:0008324">
    <property type="term" value="F:monoatomic cation transmembrane transporter activity"/>
    <property type="evidence" value="ECO:0007669"/>
    <property type="project" value="InterPro"/>
</dbReference>
<keyword evidence="11" id="KW-1185">Reference proteome</keyword>
<dbReference type="NCBIfam" id="TIGR01297">
    <property type="entry name" value="CDF"/>
    <property type="match status" value="1"/>
</dbReference>
<protein>
    <submittedName>
        <fullName evidence="10">Cation-efflux pump</fullName>
    </submittedName>
</protein>
<evidence type="ECO:0000256" key="6">
    <source>
        <dbReference type="ARBA" id="ARBA00023136"/>
    </source>
</evidence>
<dbReference type="EMBL" id="CP044331">
    <property type="protein sequence ID" value="QGM98316.1"/>
    <property type="molecule type" value="Genomic_DNA"/>
</dbReference>
<evidence type="ECO:0000313" key="10">
    <source>
        <dbReference type="EMBL" id="QGM98316.1"/>
    </source>
</evidence>
<dbReference type="SUPFAM" id="SSF160240">
    <property type="entry name" value="Cation efflux protein cytoplasmic domain-like"/>
    <property type="match status" value="3"/>
</dbReference>
<dbReference type="PANTHER" id="PTHR43840:SF15">
    <property type="entry name" value="MITOCHONDRIAL METAL TRANSPORTER 1-RELATED"/>
    <property type="match status" value="1"/>
</dbReference>
<evidence type="ECO:0000256" key="5">
    <source>
        <dbReference type="ARBA" id="ARBA00022989"/>
    </source>
</evidence>
<gene>
    <name evidence="10" type="ORF">F7D14_13075</name>
</gene>
<dbReference type="Pfam" id="PF01545">
    <property type="entry name" value="Cation_efflux"/>
    <property type="match status" value="1"/>
</dbReference>
<dbReference type="AlphaFoldDB" id="A0A6B8M767"/>
<evidence type="ECO:0000259" key="8">
    <source>
        <dbReference type="Pfam" id="PF01545"/>
    </source>
</evidence>
<reference evidence="10 11" key="1">
    <citation type="submission" date="2019-09" db="EMBL/GenBank/DDBJ databases">
        <title>Isolation and complete genome sequencing of Methylocystis species.</title>
        <authorList>
            <person name="Rumah B.L."/>
            <person name="Stead C.E."/>
            <person name="Stevens B.C."/>
            <person name="Minton N.P."/>
            <person name="Grosse-Honebrink A."/>
            <person name="Zhang Y."/>
        </authorList>
    </citation>
    <scope>NUCLEOTIDE SEQUENCE [LARGE SCALE GENOMIC DNA]</scope>
    <source>
        <strain evidence="10 11">BRCS2</strain>
    </source>
</reference>
<accession>A0A6B8M767</accession>
<feature type="domain" description="Cation efflux protein cytoplasmic" evidence="9">
    <location>
        <begin position="311"/>
        <end position="371"/>
    </location>
</feature>
<dbReference type="SUPFAM" id="SSF161111">
    <property type="entry name" value="Cation efflux protein transmembrane domain-like"/>
    <property type="match status" value="1"/>
</dbReference>
<dbReference type="InterPro" id="IPR027470">
    <property type="entry name" value="Cation_efflux_CTD"/>
</dbReference>
<evidence type="ECO:0000259" key="9">
    <source>
        <dbReference type="Pfam" id="PF16916"/>
    </source>
</evidence>
<feature type="transmembrane region" description="Helical" evidence="7">
    <location>
        <begin position="21"/>
        <end position="39"/>
    </location>
</feature>
<dbReference type="InterPro" id="IPR050291">
    <property type="entry name" value="CDF_Transporter"/>
</dbReference>
<feature type="transmembrane region" description="Helical" evidence="7">
    <location>
        <begin position="188"/>
        <end position="205"/>
    </location>
</feature>
<evidence type="ECO:0000256" key="3">
    <source>
        <dbReference type="ARBA" id="ARBA00022448"/>
    </source>
</evidence>
<evidence type="ECO:0000256" key="4">
    <source>
        <dbReference type="ARBA" id="ARBA00022692"/>
    </source>
</evidence>
<dbReference type="PANTHER" id="PTHR43840">
    <property type="entry name" value="MITOCHONDRIAL METAL TRANSPORTER 1-RELATED"/>
    <property type="match status" value="1"/>
</dbReference>
<comment type="similarity">
    <text evidence="2">Belongs to the cation diffusion facilitator (CDF) transporter (TC 2.A.4) family.</text>
</comment>
<dbReference type="Proteomes" id="UP000422569">
    <property type="component" value="Chromosome"/>
</dbReference>
<sequence length="469" mass="49614">MTETRALHPDGASRKIAAAKASIAASAFLAVAKLAAGLWSGSLALLSEAGHAFVDTGATVLTYFAVREAEKPADDEHHYGHGKYEALAALVETGLLFGLALIVVGEAIRRLGEANIEIDAGWPAYGVLTVSILVDFVRTRQLADIAKAERSDALAADAMHFASDLVSSVLALIGVAAVRFGFPQGDALASFGVAAFIAIAGYRLGRRTIGTLLDAAPRDIAPEIARAILEAPGVIALDELRLRSAGAEVIGDATIAVARTLRVEQAARIKAGVSAAILAVAPHARITITVDARALDDETVVERIMLVAARRHVTAHHVVAQQVGETLSIGIDLELDGAMPLGRAHAIATDFENAIRDEFGADVEIDTHMEPLSPHVLIGCDAKPELAREIADALDRFRERTGDVADIHDVRVRETAGGLIVHYHCAVDPNASVATMHEAVDALERRVREEFPAISRIVGHAEPDDRGRA</sequence>
<dbReference type="Gene3D" id="1.20.1510.10">
    <property type="entry name" value="Cation efflux protein transmembrane domain"/>
    <property type="match status" value="1"/>
</dbReference>
<keyword evidence="3" id="KW-0813">Transport</keyword>
<feature type="domain" description="Cation efflux protein cytoplasmic" evidence="9">
    <location>
        <begin position="219"/>
        <end position="291"/>
    </location>
</feature>
<feature type="transmembrane region" description="Helical" evidence="7">
    <location>
        <begin position="158"/>
        <end position="182"/>
    </location>
</feature>
<dbReference type="Gene3D" id="3.30.70.1350">
    <property type="entry name" value="Cation efflux protein, cytoplasmic domain"/>
    <property type="match status" value="3"/>
</dbReference>
<dbReference type="InterPro" id="IPR027469">
    <property type="entry name" value="Cation_efflux_TMD_sf"/>
</dbReference>
<evidence type="ECO:0000256" key="1">
    <source>
        <dbReference type="ARBA" id="ARBA00004141"/>
    </source>
</evidence>
<evidence type="ECO:0000313" key="11">
    <source>
        <dbReference type="Proteomes" id="UP000422569"/>
    </source>
</evidence>
<evidence type="ECO:0000256" key="7">
    <source>
        <dbReference type="SAM" id="Phobius"/>
    </source>
</evidence>
<dbReference type="InterPro" id="IPR002524">
    <property type="entry name" value="Cation_efflux"/>
</dbReference>
<dbReference type="KEGG" id="mpar:F7D14_13075"/>
<dbReference type="RefSeq" id="WP_016917924.1">
    <property type="nucleotide sequence ID" value="NZ_CP044331.1"/>
</dbReference>
<organism evidence="10 11">
    <name type="scientific">Methylocystis parvus</name>
    <dbReference type="NCBI Taxonomy" id="134"/>
    <lineage>
        <taxon>Bacteria</taxon>
        <taxon>Pseudomonadati</taxon>
        <taxon>Pseudomonadota</taxon>
        <taxon>Alphaproteobacteria</taxon>
        <taxon>Hyphomicrobiales</taxon>
        <taxon>Methylocystaceae</taxon>
        <taxon>Methylocystis</taxon>
    </lineage>
</organism>
<keyword evidence="4 7" id="KW-0812">Transmembrane</keyword>